<dbReference type="EMBL" id="EQ974218">
    <property type="protein sequence ID" value="EEF31778.1"/>
    <property type="molecule type" value="Genomic_DNA"/>
</dbReference>
<name>B9SX79_RICCO</name>
<dbReference type="AlphaFoldDB" id="B9SX79"/>
<protein>
    <submittedName>
        <fullName evidence="1">Uncharacterized protein</fullName>
    </submittedName>
</protein>
<evidence type="ECO:0000313" key="1">
    <source>
        <dbReference type="EMBL" id="EEF31778.1"/>
    </source>
</evidence>
<reference evidence="2" key="1">
    <citation type="journal article" date="2010" name="Nat. Biotechnol.">
        <title>Draft genome sequence of the oilseed species Ricinus communis.</title>
        <authorList>
            <person name="Chan A.P."/>
            <person name="Crabtree J."/>
            <person name="Zhao Q."/>
            <person name="Lorenzi H."/>
            <person name="Orvis J."/>
            <person name="Puiu D."/>
            <person name="Melake-Berhan A."/>
            <person name="Jones K.M."/>
            <person name="Redman J."/>
            <person name="Chen G."/>
            <person name="Cahoon E.B."/>
            <person name="Gedil M."/>
            <person name="Stanke M."/>
            <person name="Haas B.J."/>
            <person name="Wortman J.R."/>
            <person name="Fraser-Liggett C.M."/>
            <person name="Ravel J."/>
            <person name="Rabinowicz P.D."/>
        </authorList>
    </citation>
    <scope>NUCLEOTIDE SEQUENCE [LARGE SCALE GENOMIC DNA]</scope>
    <source>
        <strain evidence="2">cv. Hale</strain>
    </source>
</reference>
<organism evidence="1 2">
    <name type="scientific">Ricinus communis</name>
    <name type="common">Castor bean</name>
    <dbReference type="NCBI Taxonomy" id="3988"/>
    <lineage>
        <taxon>Eukaryota</taxon>
        <taxon>Viridiplantae</taxon>
        <taxon>Streptophyta</taxon>
        <taxon>Embryophyta</taxon>
        <taxon>Tracheophyta</taxon>
        <taxon>Spermatophyta</taxon>
        <taxon>Magnoliopsida</taxon>
        <taxon>eudicotyledons</taxon>
        <taxon>Gunneridae</taxon>
        <taxon>Pentapetalae</taxon>
        <taxon>rosids</taxon>
        <taxon>fabids</taxon>
        <taxon>Malpighiales</taxon>
        <taxon>Euphorbiaceae</taxon>
        <taxon>Acalyphoideae</taxon>
        <taxon>Acalypheae</taxon>
        <taxon>Ricinus</taxon>
    </lineage>
</organism>
<keyword evidence="2" id="KW-1185">Reference proteome</keyword>
<proteinExistence type="predicted"/>
<sequence length="156" mass="17614">MEKLCRNFLWVSRSDSKGLSLVKWSSVVKPKSQGRFDMNMTVCGLRCFATTWRAIQNSFGFVIDGTRQNVRSGRVGRIESKWFQIIGGLEKGGTGHCWTLFFPLTFDADLPLFWLAATRRIKTQKYGGIQERAGVFSIKSAYDALAGFNRDETDGL</sequence>
<dbReference type="Proteomes" id="UP000008311">
    <property type="component" value="Unassembled WGS sequence"/>
</dbReference>
<evidence type="ECO:0000313" key="2">
    <source>
        <dbReference type="Proteomes" id="UP000008311"/>
    </source>
</evidence>
<dbReference type="InParanoid" id="B9SX79"/>
<accession>B9SX79</accession>
<gene>
    <name evidence="1" type="ORF">RCOM_0858980</name>
</gene>